<accession>A0A327NGL8</accession>
<dbReference type="EMBL" id="QLII01000002">
    <property type="protein sequence ID" value="RAI73086.1"/>
    <property type="molecule type" value="Genomic_DNA"/>
</dbReference>
<evidence type="ECO:0000313" key="1">
    <source>
        <dbReference type="EMBL" id="RAI73086.1"/>
    </source>
</evidence>
<organism evidence="1 2">
    <name type="scientific">Spirosoma telluris</name>
    <dbReference type="NCBI Taxonomy" id="2183553"/>
    <lineage>
        <taxon>Bacteria</taxon>
        <taxon>Pseudomonadati</taxon>
        <taxon>Bacteroidota</taxon>
        <taxon>Cytophagia</taxon>
        <taxon>Cytophagales</taxon>
        <taxon>Cytophagaceae</taxon>
        <taxon>Spirosoma</taxon>
    </lineage>
</organism>
<evidence type="ECO:0000313" key="2">
    <source>
        <dbReference type="Proteomes" id="UP000249016"/>
    </source>
</evidence>
<name>A0A327NGL8_9BACT</name>
<dbReference type="AlphaFoldDB" id="A0A327NGL8"/>
<proteinExistence type="predicted"/>
<gene>
    <name evidence="1" type="ORF">HMF3257_37425</name>
</gene>
<comment type="caution">
    <text evidence="1">The sequence shown here is derived from an EMBL/GenBank/DDBJ whole genome shotgun (WGS) entry which is preliminary data.</text>
</comment>
<sequence length="212" mass="23621">MNTYKIINYIGVLLILVSGCKKDPDPVSLNNQIELSENPDPIQRVSDTYQAVLIDAAFKVGDGFKAYQEGSYSLNQPDGSIKGGGYQLTIKPAGAQTVTVTVEGSSTNFANVPTHTLGTFSVFTVQNGSTTEYQLRKAIADPIALLVKRYDTYNTLTGYEYDVTLHYYYNKATGDFHWGKQNELEPEPASWFYLNGDSYTVYFKMLRKVSKS</sequence>
<keyword evidence="2" id="KW-1185">Reference proteome</keyword>
<protein>
    <submittedName>
        <fullName evidence="1">Uncharacterized protein</fullName>
    </submittedName>
</protein>
<dbReference type="PROSITE" id="PS51257">
    <property type="entry name" value="PROKAR_LIPOPROTEIN"/>
    <property type="match status" value="1"/>
</dbReference>
<dbReference type="Proteomes" id="UP000249016">
    <property type="component" value="Unassembled WGS sequence"/>
</dbReference>
<dbReference type="RefSeq" id="WP_111350833.1">
    <property type="nucleotide sequence ID" value="NZ_QLII01000002.1"/>
</dbReference>
<reference evidence="1 2" key="1">
    <citation type="submission" date="2018-06" db="EMBL/GenBank/DDBJ databases">
        <title>Spirosoma sp. HMF3257 Genome sequencing and assembly.</title>
        <authorList>
            <person name="Kang H."/>
            <person name="Cha I."/>
            <person name="Kim H."/>
            <person name="Kang J."/>
            <person name="Joh K."/>
        </authorList>
    </citation>
    <scope>NUCLEOTIDE SEQUENCE [LARGE SCALE GENOMIC DNA]</scope>
    <source>
        <strain evidence="1 2">HMF3257</strain>
    </source>
</reference>
<dbReference type="OrthoDB" id="9874816at2"/>